<feature type="compositionally biased region" description="Polar residues" evidence="1">
    <location>
        <begin position="254"/>
        <end position="265"/>
    </location>
</feature>
<evidence type="ECO:0000256" key="1">
    <source>
        <dbReference type="SAM" id="MobiDB-lite"/>
    </source>
</evidence>
<proteinExistence type="predicted"/>
<reference evidence="3" key="1">
    <citation type="submission" date="2022-12" db="EMBL/GenBank/DDBJ databases">
        <authorList>
            <person name="Petersen C."/>
        </authorList>
    </citation>
    <scope>NUCLEOTIDE SEQUENCE</scope>
    <source>
        <strain evidence="3">IBT 35673</strain>
    </source>
</reference>
<sequence length="265" mass="29997">MSSSEGSFDSAFTTYPEVTPSGIIHDHYTGKSYVPSSTRPDGTERKEITVRPGYQPKEDMVLYKSVAARMAAHESFIQNTSCSPLEANMDVEIDVPYTTAVNPFATDLRNAPNTFAPAMAKEEQMNYRRGPSVIPEGEFTVERALDMLEAQARYQPPGRRWRPDQQRVHDIFTNYEHYGLVRVPKKTYDETTKRGDKDLSHLLETNDQSQRFGMQEMRQEIQGIEMHLNKGPETTGNSARGQAHVSSYPWGAFSEQTYNSGSRRA</sequence>
<dbReference type="SUPFAM" id="SSF101931">
    <property type="entry name" value="Pym (Within the bgcn gene intron protein, WIBG), N-terminal domain"/>
    <property type="match status" value="1"/>
</dbReference>
<dbReference type="SMART" id="SM01273">
    <property type="entry name" value="Mago-bind"/>
    <property type="match status" value="1"/>
</dbReference>
<dbReference type="Pfam" id="PF09282">
    <property type="entry name" value="Mago-bind"/>
    <property type="match status" value="1"/>
</dbReference>
<dbReference type="InterPro" id="IPR036348">
    <property type="entry name" value="WIBG_N_sf"/>
</dbReference>
<dbReference type="GO" id="GO:0035145">
    <property type="term" value="C:exon-exon junction complex"/>
    <property type="evidence" value="ECO:0007669"/>
    <property type="project" value="TreeGrafter"/>
</dbReference>
<gene>
    <name evidence="3" type="ORF">N7452_003038</name>
</gene>
<dbReference type="Proteomes" id="UP001147695">
    <property type="component" value="Unassembled WGS sequence"/>
</dbReference>
<accession>A0A9W9QT39</accession>
<evidence type="ECO:0000259" key="2">
    <source>
        <dbReference type="SMART" id="SM01273"/>
    </source>
</evidence>
<organism evidence="3 4">
    <name type="scientific">Penicillium brevicompactum</name>
    <dbReference type="NCBI Taxonomy" id="5074"/>
    <lineage>
        <taxon>Eukaryota</taxon>
        <taxon>Fungi</taxon>
        <taxon>Dikarya</taxon>
        <taxon>Ascomycota</taxon>
        <taxon>Pezizomycotina</taxon>
        <taxon>Eurotiomycetes</taxon>
        <taxon>Eurotiomycetidae</taxon>
        <taxon>Eurotiales</taxon>
        <taxon>Aspergillaceae</taxon>
        <taxon>Penicillium</taxon>
    </lineage>
</organism>
<evidence type="ECO:0000313" key="4">
    <source>
        <dbReference type="Proteomes" id="UP001147695"/>
    </source>
</evidence>
<dbReference type="PANTHER" id="PTHR22959:SF0">
    <property type="entry name" value="PARTNER OF Y14 AND MAGO"/>
    <property type="match status" value="1"/>
</dbReference>
<protein>
    <recommendedName>
        <fullName evidence="2">WIBG Mago-binding domain-containing protein</fullName>
    </recommendedName>
</protein>
<feature type="region of interest" description="Disordered" evidence="1">
    <location>
        <begin position="228"/>
        <end position="265"/>
    </location>
</feature>
<dbReference type="EMBL" id="JAPZBQ010000002">
    <property type="protein sequence ID" value="KAJ5345034.1"/>
    <property type="molecule type" value="Genomic_DNA"/>
</dbReference>
<evidence type="ECO:0000313" key="3">
    <source>
        <dbReference type="EMBL" id="KAJ5345034.1"/>
    </source>
</evidence>
<dbReference type="InterPro" id="IPR039333">
    <property type="entry name" value="PYM1"/>
</dbReference>
<comment type="caution">
    <text evidence="3">The sequence shown here is derived from an EMBL/GenBank/DDBJ whole genome shotgun (WGS) entry which is preliminary data.</text>
</comment>
<dbReference type="InterPro" id="IPR015362">
    <property type="entry name" value="WIBG_mago-bd"/>
</dbReference>
<reference evidence="3" key="2">
    <citation type="journal article" date="2023" name="IMA Fungus">
        <title>Comparative genomic study of the Penicillium genus elucidates a diverse pangenome and 15 lateral gene transfer events.</title>
        <authorList>
            <person name="Petersen C."/>
            <person name="Sorensen T."/>
            <person name="Nielsen M.R."/>
            <person name="Sondergaard T.E."/>
            <person name="Sorensen J.L."/>
            <person name="Fitzpatrick D.A."/>
            <person name="Frisvad J.C."/>
            <person name="Nielsen K.L."/>
        </authorList>
    </citation>
    <scope>NUCLEOTIDE SEQUENCE</scope>
    <source>
        <strain evidence="3">IBT 35673</strain>
    </source>
</reference>
<dbReference type="PANTHER" id="PTHR22959">
    <property type="entry name" value="PYM PROTEIN"/>
    <property type="match status" value="1"/>
</dbReference>
<name>A0A9W9QT39_PENBR</name>
<feature type="region of interest" description="Disordered" evidence="1">
    <location>
        <begin position="19"/>
        <end position="44"/>
    </location>
</feature>
<dbReference type="AlphaFoldDB" id="A0A9W9QT39"/>
<dbReference type="GO" id="GO:0005737">
    <property type="term" value="C:cytoplasm"/>
    <property type="evidence" value="ECO:0007669"/>
    <property type="project" value="TreeGrafter"/>
</dbReference>
<feature type="domain" description="WIBG Mago-binding" evidence="2">
    <location>
        <begin position="30"/>
        <end position="56"/>
    </location>
</feature>
<dbReference type="GO" id="GO:1903259">
    <property type="term" value="P:exon-exon junction complex disassembly"/>
    <property type="evidence" value="ECO:0007669"/>
    <property type="project" value="InterPro"/>
</dbReference>
<dbReference type="GO" id="GO:0003723">
    <property type="term" value="F:RNA binding"/>
    <property type="evidence" value="ECO:0007669"/>
    <property type="project" value="TreeGrafter"/>
</dbReference>